<dbReference type="InterPro" id="IPR016181">
    <property type="entry name" value="Acyl_CoA_acyltransferase"/>
</dbReference>
<dbReference type="Pfam" id="PF00583">
    <property type="entry name" value="Acetyltransf_1"/>
    <property type="match status" value="1"/>
</dbReference>
<name>A0A7D5YA14_9ACTN</name>
<keyword evidence="2" id="KW-0012">Acyltransferase</keyword>
<feature type="domain" description="N-acetyltransferase" evidence="3">
    <location>
        <begin position="1"/>
        <end position="153"/>
    </location>
</feature>
<evidence type="ECO:0000256" key="2">
    <source>
        <dbReference type="ARBA" id="ARBA00023315"/>
    </source>
</evidence>
<dbReference type="GO" id="GO:0016747">
    <property type="term" value="F:acyltransferase activity, transferring groups other than amino-acyl groups"/>
    <property type="evidence" value="ECO:0007669"/>
    <property type="project" value="InterPro"/>
</dbReference>
<dbReference type="SUPFAM" id="SSF55729">
    <property type="entry name" value="Acyl-CoA N-acyltransferases (Nat)"/>
    <property type="match status" value="1"/>
</dbReference>
<dbReference type="PANTHER" id="PTHR43877:SF2">
    <property type="entry name" value="AMINOALKYLPHOSPHONATE N-ACETYLTRANSFERASE-RELATED"/>
    <property type="match status" value="1"/>
</dbReference>
<sequence length="158" mass="16885">MNVAIAPEPWDAPDAARLRAAQRAELDARYGNDDHEPGTAPSAGDMAVFVVAREREGAAAIGCGGLRMLASGVAEIKRMYVAPAHRGTGVATAILRDLEARAYDAGIRRLVLETGTSQPEAIRFYQREGYEQIDNFGPYVGATQSVCFARTPHPPTGS</sequence>
<evidence type="ECO:0000313" key="4">
    <source>
        <dbReference type="EMBL" id="QLK00562.1"/>
    </source>
</evidence>
<evidence type="ECO:0000259" key="3">
    <source>
        <dbReference type="PROSITE" id="PS51186"/>
    </source>
</evidence>
<dbReference type="EMBL" id="CP058905">
    <property type="protein sequence ID" value="QLK00562.1"/>
    <property type="molecule type" value="Genomic_DNA"/>
</dbReference>
<dbReference type="AlphaFoldDB" id="A0A7D5YA14"/>
<reference evidence="4" key="1">
    <citation type="submission" date="2020-08" db="EMBL/GenBank/DDBJ databases">
        <title>A bifunctional nitrone conjugated secondary metabolite targeting the ribosome.</title>
        <authorList>
            <person name="Limbrick E.M."/>
            <person name="Graf M."/>
            <person name="Derewacz D.K."/>
            <person name="Nguyen F."/>
            <person name="Spraggins J.M."/>
            <person name="Wieland M."/>
            <person name="Ynigez-Gutierrez A.E."/>
            <person name="Reisman B.J."/>
            <person name="Zinshteyn B."/>
            <person name="McCulloch K."/>
            <person name="Iverson T.M."/>
            <person name="Green R."/>
            <person name="Wilson D.N."/>
            <person name="Bachmann B.O."/>
        </authorList>
    </citation>
    <scope>NUCLEOTIDE SEQUENCE</scope>
    <source>
        <strain evidence="4">Africana</strain>
    </source>
</reference>
<dbReference type="Gene3D" id="3.40.630.30">
    <property type="match status" value="1"/>
</dbReference>
<organism evidence="4">
    <name type="scientific">Micromonospora carbonacea</name>
    <dbReference type="NCBI Taxonomy" id="47853"/>
    <lineage>
        <taxon>Bacteria</taxon>
        <taxon>Bacillati</taxon>
        <taxon>Actinomycetota</taxon>
        <taxon>Actinomycetes</taxon>
        <taxon>Micromonosporales</taxon>
        <taxon>Micromonosporaceae</taxon>
        <taxon>Micromonospora</taxon>
    </lineage>
</organism>
<evidence type="ECO:0000256" key="1">
    <source>
        <dbReference type="ARBA" id="ARBA00022679"/>
    </source>
</evidence>
<dbReference type="PROSITE" id="PS51186">
    <property type="entry name" value="GNAT"/>
    <property type="match status" value="1"/>
</dbReference>
<gene>
    <name evidence="4" type="ORF">HZU44_11365</name>
</gene>
<accession>A0A7D5YA14</accession>
<proteinExistence type="predicted"/>
<dbReference type="CDD" id="cd04301">
    <property type="entry name" value="NAT_SF"/>
    <property type="match status" value="1"/>
</dbReference>
<keyword evidence="1 4" id="KW-0808">Transferase</keyword>
<dbReference type="InterPro" id="IPR050832">
    <property type="entry name" value="Bact_Acetyltransf"/>
</dbReference>
<protein>
    <submittedName>
        <fullName evidence="4">GNAT family N-acetyltransferase</fullName>
    </submittedName>
</protein>
<dbReference type="PANTHER" id="PTHR43877">
    <property type="entry name" value="AMINOALKYLPHOSPHONATE N-ACETYLTRANSFERASE-RELATED-RELATED"/>
    <property type="match status" value="1"/>
</dbReference>
<dbReference type="InterPro" id="IPR000182">
    <property type="entry name" value="GNAT_dom"/>
</dbReference>